<evidence type="ECO:0000256" key="7">
    <source>
        <dbReference type="SAM" id="Coils"/>
    </source>
</evidence>
<feature type="compositionally biased region" description="Acidic residues" evidence="8">
    <location>
        <begin position="293"/>
        <end position="317"/>
    </location>
</feature>
<feature type="region of interest" description="Disordered" evidence="8">
    <location>
        <begin position="1446"/>
        <end position="1792"/>
    </location>
</feature>
<feature type="region of interest" description="Disordered" evidence="8">
    <location>
        <begin position="1195"/>
        <end position="1252"/>
    </location>
</feature>
<feature type="compositionally biased region" description="Low complexity" evidence="8">
    <location>
        <begin position="1446"/>
        <end position="1456"/>
    </location>
</feature>
<dbReference type="InterPro" id="IPR057028">
    <property type="entry name" value="RHG29_45_N"/>
</dbReference>
<feature type="compositionally biased region" description="Basic and acidic residues" evidence="8">
    <location>
        <begin position="1620"/>
        <end position="1643"/>
    </location>
</feature>
<feature type="compositionally biased region" description="Low complexity" evidence="8">
    <location>
        <begin position="688"/>
        <end position="703"/>
    </location>
</feature>
<feature type="region of interest" description="Disordered" evidence="8">
    <location>
        <begin position="678"/>
        <end position="767"/>
    </location>
</feature>
<feature type="region of interest" description="Disordered" evidence="8">
    <location>
        <begin position="1286"/>
        <end position="1305"/>
    </location>
</feature>
<dbReference type="Gene3D" id="1.10.555.10">
    <property type="entry name" value="Rho GTPase activation protein"/>
    <property type="match status" value="1"/>
</dbReference>
<evidence type="ECO:0008006" key="14">
    <source>
        <dbReference type="Google" id="ProtNLM"/>
    </source>
</evidence>
<evidence type="ECO:0000256" key="2">
    <source>
        <dbReference type="ARBA" id="ARBA00022723"/>
    </source>
</evidence>
<proteinExistence type="predicted"/>
<dbReference type="InterPro" id="IPR001060">
    <property type="entry name" value="FCH_dom"/>
</dbReference>
<keyword evidence="4" id="KW-0862">Zinc</keyword>
<dbReference type="Pfam" id="PF00620">
    <property type="entry name" value="RhoGAP"/>
    <property type="match status" value="1"/>
</dbReference>
<dbReference type="InterPro" id="IPR031160">
    <property type="entry name" value="F_BAR_dom"/>
</dbReference>
<organism evidence="12 13">
    <name type="scientific">Pocillopora meandrina</name>
    <dbReference type="NCBI Taxonomy" id="46732"/>
    <lineage>
        <taxon>Eukaryota</taxon>
        <taxon>Metazoa</taxon>
        <taxon>Cnidaria</taxon>
        <taxon>Anthozoa</taxon>
        <taxon>Hexacorallia</taxon>
        <taxon>Scleractinia</taxon>
        <taxon>Astrocoeniina</taxon>
        <taxon>Pocilloporidae</taxon>
        <taxon>Pocillopora</taxon>
    </lineage>
</organism>
<protein>
    <recommendedName>
        <fullName evidence="14">Minor histocompatibility protein HA-1</fullName>
    </recommendedName>
</protein>
<feature type="compositionally biased region" description="Polar residues" evidence="8">
    <location>
        <begin position="1608"/>
        <end position="1617"/>
    </location>
</feature>
<feature type="domain" description="Rho-GAP" evidence="10">
    <location>
        <begin position="827"/>
        <end position="1046"/>
    </location>
</feature>
<dbReference type="PANTHER" id="PTHR15228:SF25">
    <property type="entry name" value="F-BAR DOMAIN-CONTAINING PROTEIN"/>
    <property type="match status" value="1"/>
</dbReference>
<evidence type="ECO:0000313" key="12">
    <source>
        <dbReference type="EMBL" id="CAH3116829.1"/>
    </source>
</evidence>
<feature type="compositionally biased region" description="Polar residues" evidence="8">
    <location>
        <begin position="1292"/>
        <end position="1305"/>
    </location>
</feature>
<feature type="region of interest" description="Disordered" evidence="8">
    <location>
        <begin position="290"/>
        <end position="334"/>
    </location>
</feature>
<keyword evidence="2" id="KW-0479">Metal-binding</keyword>
<feature type="domain" description="Phorbol-ester/DAG-type" evidence="9">
    <location>
        <begin position="767"/>
        <end position="812"/>
    </location>
</feature>
<evidence type="ECO:0000256" key="5">
    <source>
        <dbReference type="ARBA" id="ARBA00023054"/>
    </source>
</evidence>
<dbReference type="PROSITE" id="PS00479">
    <property type="entry name" value="ZF_DAG_PE_1"/>
    <property type="match status" value="1"/>
</dbReference>
<feature type="compositionally biased region" description="Basic and acidic residues" evidence="8">
    <location>
        <begin position="1048"/>
        <end position="1061"/>
    </location>
</feature>
<dbReference type="PROSITE" id="PS50238">
    <property type="entry name" value="RHOGAP"/>
    <property type="match status" value="1"/>
</dbReference>
<feature type="compositionally biased region" description="Acidic residues" evidence="8">
    <location>
        <begin position="1196"/>
        <end position="1208"/>
    </location>
</feature>
<dbReference type="Pfam" id="PF22699">
    <property type="entry name" value="GMIP-like_FCH"/>
    <property type="match status" value="1"/>
</dbReference>
<dbReference type="InterPro" id="IPR002219">
    <property type="entry name" value="PKC_DAG/PE"/>
</dbReference>
<evidence type="ECO:0000259" key="10">
    <source>
        <dbReference type="PROSITE" id="PS50238"/>
    </source>
</evidence>
<keyword evidence="1" id="KW-0343">GTPase activation</keyword>
<reference evidence="12 13" key="1">
    <citation type="submission" date="2022-05" db="EMBL/GenBank/DDBJ databases">
        <authorList>
            <consortium name="Genoscope - CEA"/>
            <person name="William W."/>
        </authorList>
    </citation>
    <scope>NUCLEOTIDE SEQUENCE [LARGE SCALE GENOMIC DNA]</scope>
</reference>
<evidence type="ECO:0000256" key="1">
    <source>
        <dbReference type="ARBA" id="ARBA00022468"/>
    </source>
</evidence>
<keyword evidence="5 6" id="KW-0175">Coiled coil</keyword>
<dbReference type="SMART" id="SM00055">
    <property type="entry name" value="FCH"/>
    <property type="match status" value="1"/>
</dbReference>
<feature type="domain" description="F-BAR" evidence="11">
    <location>
        <begin position="337"/>
        <end position="585"/>
    </location>
</feature>
<feature type="compositionally biased region" description="Basic and acidic residues" evidence="8">
    <location>
        <begin position="1583"/>
        <end position="1607"/>
    </location>
</feature>
<dbReference type="SMART" id="SM00324">
    <property type="entry name" value="RhoGAP"/>
    <property type="match status" value="1"/>
</dbReference>
<dbReference type="InterPro" id="IPR051025">
    <property type="entry name" value="RhoGAP"/>
</dbReference>
<dbReference type="SUPFAM" id="SSF57889">
    <property type="entry name" value="Cysteine-rich domain"/>
    <property type="match status" value="1"/>
</dbReference>
<feature type="compositionally biased region" description="Polar residues" evidence="8">
    <location>
        <begin position="75"/>
        <end position="86"/>
    </location>
</feature>
<dbReference type="GO" id="GO:0008270">
    <property type="term" value="F:zinc ion binding"/>
    <property type="evidence" value="ECO:0007669"/>
    <property type="project" value="UniProtKB-KW"/>
</dbReference>
<dbReference type="GO" id="GO:0007165">
    <property type="term" value="P:signal transduction"/>
    <property type="evidence" value="ECO:0007669"/>
    <property type="project" value="InterPro"/>
</dbReference>
<keyword evidence="3" id="KW-0863">Zinc-finger</keyword>
<dbReference type="PANTHER" id="PTHR15228">
    <property type="entry name" value="SPERMATHECAL PHYSIOLOGY VARIANT"/>
    <property type="match status" value="1"/>
</dbReference>
<evidence type="ECO:0000256" key="8">
    <source>
        <dbReference type="SAM" id="MobiDB-lite"/>
    </source>
</evidence>
<name>A0AAU9WKD0_9CNID</name>
<feature type="compositionally biased region" description="Basic and acidic residues" evidence="8">
    <location>
        <begin position="318"/>
        <end position="334"/>
    </location>
</feature>
<dbReference type="SUPFAM" id="SSF103657">
    <property type="entry name" value="BAR/IMD domain-like"/>
    <property type="match status" value="1"/>
</dbReference>
<comment type="caution">
    <text evidence="12">The sequence shown here is derived from an EMBL/GenBank/DDBJ whole genome shotgun (WGS) entry which is preliminary data.</text>
</comment>
<dbReference type="InterPro" id="IPR046349">
    <property type="entry name" value="C1-like_sf"/>
</dbReference>
<dbReference type="InterPro" id="IPR000198">
    <property type="entry name" value="RhoGAP_dom"/>
</dbReference>
<dbReference type="GO" id="GO:0005096">
    <property type="term" value="F:GTPase activator activity"/>
    <property type="evidence" value="ECO:0007669"/>
    <property type="project" value="UniProtKB-KW"/>
</dbReference>
<dbReference type="SUPFAM" id="SSF48350">
    <property type="entry name" value="GTPase activation domain, GAP"/>
    <property type="match status" value="1"/>
</dbReference>
<evidence type="ECO:0000256" key="4">
    <source>
        <dbReference type="ARBA" id="ARBA00022833"/>
    </source>
</evidence>
<dbReference type="InterPro" id="IPR054713">
    <property type="entry name" value="GMIP/FCHO2-like_FCH"/>
</dbReference>
<dbReference type="Pfam" id="PF24235">
    <property type="entry name" value="RHG29_45_N"/>
    <property type="match status" value="1"/>
</dbReference>
<keyword evidence="13" id="KW-1185">Reference proteome</keyword>
<feature type="compositionally biased region" description="Basic and acidic residues" evidence="8">
    <location>
        <begin position="1750"/>
        <end position="1760"/>
    </location>
</feature>
<gene>
    <name evidence="12" type="ORF">PMEA_00006651</name>
</gene>
<feature type="compositionally biased region" description="Basic and acidic residues" evidence="8">
    <location>
        <begin position="1682"/>
        <end position="1732"/>
    </location>
</feature>
<dbReference type="InterPro" id="IPR027267">
    <property type="entry name" value="AH/BAR_dom_sf"/>
</dbReference>
<evidence type="ECO:0000313" key="13">
    <source>
        <dbReference type="Proteomes" id="UP001159428"/>
    </source>
</evidence>
<dbReference type="GO" id="GO:0051056">
    <property type="term" value="P:regulation of small GTPase mediated signal transduction"/>
    <property type="evidence" value="ECO:0007669"/>
    <property type="project" value="UniProtKB-ARBA"/>
</dbReference>
<dbReference type="Proteomes" id="UP001159428">
    <property type="component" value="Unassembled WGS sequence"/>
</dbReference>
<feature type="region of interest" description="Disordered" evidence="8">
    <location>
        <begin position="1"/>
        <end position="96"/>
    </location>
</feature>
<dbReference type="SMART" id="SM00109">
    <property type="entry name" value="C1"/>
    <property type="match status" value="1"/>
</dbReference>
<feature type="region of interest" description="Disordered" evidence="8">
    <location>
        <begin position="113"/>
        <end position="141"/>
    </location>
</feature>
<dbReference type="EMBL" id="CALNXJ010000015">
    <property type="protein sequence ID" value="CAH3116829.1"/>
    <property type="molecule type" value="Genomic_DNA"/>
</dbReference>
<dbReference type="PROSITE" id="PS50081">
    <property type="entry name" value="ZF_DAG_PE_2"/>
    <property type="match status" value="1"/>
</dbReference>
<feature type="compositionally biased region" description="Low complexity" evidence="8">
    <location>
        <begin position="1533"/>
        <end position="1542"/>
    </location>
</feature>
<feature type="compositionally biased region" description="Polar residues" evidence="8">
    <location>
        <begin position="27"/>
        <end position="37"/>
    </location>
</feature>
<dbReference type="Gene3D" id="1.20.1270.60">
    <property type="entry name" value="Arfaptin homology (AH) domain/BAR domain"/>
    <property type="match status" value="1"/>
</dbReference>
<evidence type="ECO:0000256" key="3">
    <source>
        <dbReference type="ARBA" id="ARBA00022771"/>
    </source>
</evidence>
<feature type="region of interest" description="Disordered" evidence="8">
    <location>
        <begin position="1103"/>
        <end position="1149"/>
    </location>
</feature>
<feature type="compositionally biased region" description="Low complexity" evidence="8">
    <location>
        <begin position="1762"/>
        <end position="1777"/>
    </location>
</feature>
<evidence type="ECO:0000259" key="9">
    <source>
        <dbReference type="PROSITE" id="PS50081"/>
    </source>
</evidence>
<evidence type="ECO:0000259" key="11">
    <source>
        <dbReference type="PROSITE" id="PS51741"/>
    </source>
</evidence>
<dbReference type="CDD" id="cd20816">
    <property type="entry name" value="C1_GMIP-like"/>
    <property type="match status" value="1"/>
</dbReference>
<evidence type="ECO:0000256" key="6">
    <source>
        <dbReference type="PROSITE-ProRule" id="PRU01077"/>
    </source>
</evidence>
<dbReference type="PROSITE" id="PS51741">
    <property type="entry name" value="F_BAR"/>
    <property type="match status" value="1"/>
</dbReference>
<feature type="compositionally biased region" description="Basic and acidic residues" evidence="8">
    <location>
        <begin position="1778"/>
        <end position="1792"/>
    </location>
</feature>
<accession>A0AAU9WKD0</accession>
<feature type="coiled-coil region" evidence="7">
    <location>
        <begin position="463"/>
        <end position="490"/>
    </location>
</feature>
<feature type="compositionally biased region" description="Basic and acidic residues" evidence="8">
    <location>
        <begin position="1543"/>
        <end position="1572"/>
    </location>
</feature>
<feature type="region of interest" description="Disordered" evidence="8">
    <location>
        <begin position="1048"/>
        <end position="1068"/>
    </location>
</feature>
<dbReference type="InterPro" id="IPR008936">
    <property type="entry name" value="Rho_GTPase_activation_prot"/>
</dbReference>
<sequence>MSSSVKAIFPSISISKKKGKTTSGGTPQTSNAQSQSLLRPLTPESNRKPQQTASNPIDPLRSTLTARGSSPIPSPSTARKTATGETNPLALENGSQLSQSAPDLRLGFRHVRSASQPSGTSTTSHRESFSSVTFPDRSNSVNSDTGYYNETAEEPMILQEDIIALTCHVRKFSEALSSLRNTFIECEDNPDSEPPEVKAHERLGEVLSVLKGVLNTYEPLHSTEILASAGTLINKVKSHNYEDTSKPPDEFYESIDQLALAFSSSVSDFLMGEQDIGLSEQSMNKHYSQSLEDFGDDDDEDMDERGYDEDNEDDQDEDDRKAVEKKESVDTSAEKADELDRALIMLEHGVDIAMQRTKIWAKYSKDIETYVDKRAHLELEYTNKLSKLAQTTRTAIVEENYLPFQSIYVTALDQDIEYAENASKTYAALLASRFMEPLTARRLKHEKIRKDLKDSWAKSCKKLNEAAANLKKAKSLYIQKQQELEKEESTFSRGTKKKEGDIRKADEAEEMYKSCVVEANARQKELENTKASILVELRQLVYQCDMTMKAVTCNYFQMMNALVSPGPIQFQTLAESSRNYEPGNQFAEFVRLQQANSPQAVEQVFQFEPYSAGNPDRGSQTPSRHNSLFDSRYINTHSSVEETAKISSPFTSRRNKSLQLHSVRGVNSSQQPINAWSNLKEHNSDGDSTTSRSLPGSPSGSPTSDRKANIPRAQSLELISSDDADNKDEGRSTNGRVNQGSDRRRKPKDRPSAGPFQNIRLSPSAKTHRLKKLRSASKCRECDSYVYFNGAECEVCGLTCHKKCLKGLQIRCGKYSNGQRRMTTFGVDINRHLQHSTTDEENIPHIISSCIDEIDNRGTNSDIFQGIYRVSGVKSRVEKLCQSFENGEYQADLSDTPPHVIAAVLKLYLRQLPESLLTVKLYPEFIRVAKESFAIIDNSTTCKAASGNEDIQEEYQNLIGKLREVVMQLPTANRVTAARLIKHLRRVSDHDESNAMPASNLAIVFGPTLLRPNENDQVTTTLSSLVDMPHQTRLVELLITSPEVFEHPEADDSISRERSVEKFTPPKPRDRECSLVVIQSMRSAGNNADESYEAGDEASLINTPDINISQPHSDHSPVRRNSSSPAAINAPQLKTINIPPSPSPSTRSSLGFGSEFFELLAKSNNRSEELNDRAHYSIPEFLLSDSPRERVAIDREDSDMEDEYEDDTTQGTSGSRTPDDLHSSHFGAARRVGSPRSSNENLADDDKANSTREASLSVISRSSSSYSFAPSFSSDFTDSLLPDLSDSVGSDKANTSGGVGISSNETRMLNGQSEFLNRLSSGNVGVEPRPRTVGFIKRNSDLPGRVGNIADYSKEFYPIGMKQSSSDSNLNKDPYALEEEVSLRAISEVASSSSNTITSSKSEELERDDIVEGDDHASLINQLKTVIDIDSKGALLPDGVGDSSVISSVDSTVSPVQSSTKGEAEDEVVASSPSPPRSPVQSPSIEYKDITFTTSADEPASVREIPSETGSRELIIPVMTALQERRPSTPNCSTAEESSESQSSDRVETSVDVTPEKKEVGVADNKKPEKKGTPRSAYSTRMSVKDRLLQYERNRSVSVDSNRKTSSERFSPNTVASRKQIFEQKERGIYKRVSDMTTRKPRSDSGGSGSGSASSSPKLSRKRPIDTDDGESLENVGSQVKNRLENDKQDEPRRRNRKEKSENTDLPRSLILDKLDRQRGGEVDSLRLDLHDGATLSPREIDFPTDSLGAEDKSRSERTRRSPNNSPRSSRTSARSSFPDDSKEEDREPQFV</sequence>